<protein>
    <submittedName>
        <fullName evidence="2">Uncharacterized protein</fullName>
    </submittedName>
</protein>
<evidence type="ECO:0000313" key="1">
    <source>
        <dbReference type="Proteomes" id="UP000887579"/>
    </source>
</evidence>
<name>A0AC34F626_9BILA</name>
<accession>A0AC34F626</accession>
<evidence type="ECO:0000313" key="2">
    <source>
        <dbReference type="WBParaSite" id="ES5_v2.g12495.t1"/>
    </source>
</evidence>
<organism evidence="1 2">
    <name type="scientific">Panagrolaimus sp. ES5</name>
    <dbReference type="NCBI Taxonomy" id="591445"/>
    <lineage>
        <taxon>Eukaryota</taxon>
        <taxon>Metazoa</taxon>
        <taxon>Ecdysozoa</taxon>
        <taxon>Nematoda</taxon>
        <taxon>Chromadorea</taxon>
        <taxon>Rhabditida</taxon>
        <taxon>Tylenchina</taxon>
        <taxon>Panagrolaimomorpha</taxon>
        <taxon>Panagrolaimoidea</taxon>
        <taxon>Panagrolaimidae</taxon>
        <taxon>Panagrolaimus</taxon>
    </lineage>
</organism>
<reference evidence="2" key="1">
    <citation type="submission" date="2022-11" db="UniProtKB">
        <authorList>
            <consortium name="WormBaseParasite"/>
        </authorList>
    </citation>
    <scope>IDENTIFICATION</scope>
</reference>
<sequence length="174" mass="19202">MAAAAAWFRRLSSDHQQDHSNGPRRQSLYTPNPHGSPRNGCPPTRRVGGYRTPLNFISGLYTSSLRRFSLPSSGMSSRNGSMSSVSCVSAYESGENDHPLRDNANKNGSLPNLIERTPDFVKSPRGNFAMNVPDNARRVTVVDRPGQDKVHFTGLKGKAKKTPRKLVSFNIFKT</sequence>
<dbReference type="Proteomes" id="UP000887579">
    <property type="component" value="Unplaced"/>
</dbReference>
<dbReference type="WBParaSite" id="ES5_v2.g12495.t1">
    <property type="protein sequence ID" value="ES5_v2.g12495.t1"/>
    <property type="gene ID" value="ES5_v2.g12495"/>
</dbReference>
<proteinExistence type="predicted"/>